<name>A0A061DTV7_THECC</name>
<dbReference type="PANTHER" id="PTHR33873">
    <property type="entry name" value="TRANSCRIPTION FACTOR VOZ1"/>
    <property type="match status" value="1"/>
</dbReference>
<dbReference type="GO" id="GO:0006355">
    <property type="term" value="P:regulation of DNA-templated transcription"/>
    <property type="evidence" value="ECO:0007669"/>
    <property type="project" value="InterPro"/>
</dbReference>
<gene>
    <name evidence="2" type="ORF">TCM_005235</name>
</gene>
<evidence type="ECO:0000256" key="1">
    <source>
        <dbReference type="SAM" id="MobiDB-lite"/>
    </source>
</evidence>
<organism evidence="2 3">
    <name type="scientific">Theobroma cacao</name>
    <name type="common">Cacao</name>
    <name type="synonym">Cocoa</name>
    <dbReference type="NCBI Taxonomy" id="3641"/>
    <lineage>
        <taxon>Eukaryota</taxon>
        <taxon>Viridiplantae</taxon>
        <taxon>Streptophyta</taxon>
        <taxon>Embryophyta</taxon>
        <taxon>Tracheophyta</taxon>
        <taxon>Spermatophyta</taxon>
        <taxon>Magnoliopsida</taxon>
        <taxon>eudicotyledons</taxon>
        <taxon>Gunneridae</taxon>
        <taxon>Pentapetalae</taxon>
        <taxon>rosids</taxon>
        <taxon>malvids</taxon>
        <taxon>Malvales</taxon>
        <taxon>Malvaceae</taxon>
        <taxon>Byttnerioideae</taxon>
        <taxon>Theobroma</taxon>
    </lineage>
</organism>
<feature type="region of interest" description="Disordered" evidence="1">
    <location>
        <begin position="62"/>
        <end position="93"/>
    </location>
</feature>
<dbReference type="EMBL" id="CM001879">
    <property type="protein sequence ID" value="EOX95832.1"/>
    <property type="molecule type" value="Genomic_DNA"/>
</dbReference>
<accession>A0A061DTV7</accession>
<evidence type="ECO:0000313" key="2">
    <source>
        <dbReference type="EMBL" id="EOX95832.1"/>
    </source>
</evidence>
<dbReference type="Gramene" id="EOX95832">
    <property type="protein sequence ID" value="EOX95832"/>
    <property type="gene ID" value="TCM_005235"/>
</dbReference>
<dbReference type="InParanoid" id="A0A061DTV7"/>
<dbReference type="PANTHER" id="PTHR33873:SF15">
    <property type="entry name" value="TRANSCRIPTION FACTOR VOZ2"/>
    <property type="match status" value="1"/>
</dbReference>
<reference evidence="2 3" key="1">
    <citation type="journal article" date="2013" name="Genome Biol.">
        <title>The genome sequence of the most widely cultivated cacao type and its use to identify candidate genes regulating pod color.</title>
        <authorList>
            <person name="Motamayor J.C."/>
            <person name="Mockaitis K."/>
            <person name="Schmutz J."/>
            <person name="Haiminen N."/>
            <person name="Iii D.L."/>
            <person name="Cornejo O."/>
            <person name="Findley S.D."/>
            <person name="Zheng P."/>
            <person name="Utro F."/>
            <person name="Royaert S."/>
            <person name="Saski C."/>
            <person name="Jenkins J."/>
            <person name="Podicheti R."/>
            <person name="Zhao M."/>
            <person name="Scheffler B.E."/>
            <person name="Stack J.C."/>
            <person name="Feltus F.A."/>
            <person name="Mustiga G.M."/>
            <person name="Amores F."/>
            <person name="Phillips W."/>
            <person name="Marelli J.P."/>
            <person name="May G.D."/>
            <person name="Shapiro H."/>
            <person name="Ma J."/>
            <person name="Bustamante C.D."/>
            <person name="Schnell R.J."/>
            <person name="Main D."/>
            <person name="Gilbert D."/>
            <person name="Parida L."/>
            <person name="Kuhn D.N."/>
        </authorList>
    </citation>
    <scope>NUCLEOTIDE SEQUENCE [LARGE SCALE GENOMIC DNA]</scope>
    <source>
        <strain evidence="3">cv. Matina 1-6</strain>
    </source>
</reference>
<dbReference type="HOGENOM" id="CLU_2403926_0_0_1"/>
<keyword evidence="3" id="KW-1185">Reference proteome</keyword>
<sequence>MTNEADHSNQRLQQQPLIITIGCRNRRLQQLELKLANEKKSPKVKVSKDSLADLQKKMGRLTAEVLGDDRSPGKGKTKASKKADAKNVSSAQD</sequence>
<proteinExistence type="predicted"/>
<dbReference type="InterPro" id="IPR039277">
    <property type="entry name" value="VOZ1/VOZ2"/>
</dbReference>
<dbReference type="Proteomes" id="UP000026915">
    <property type="component" value="Chromosome 1"/>
</dbReference>
<evidence type="ECO:0000313" key="3">
    <source>
        <dbReference type="Proteomes" id="UP000026915"/>
    </source>
</evidence>
<dbReference type="GO" id="GO:0048578">
    <property type="term" value="P:positive regulation of long-day photoperiodism, flowering"/>
    <property type="evidence" value="ECO:0007669"/>
    <property type="project" value="InterPro"/>
</dbReference>
<dbReference type="AlphaFoldDB" id="A0A061DTV7"/>
<protein>
    <submittedName>
        <fullName evidence="2">Uncharacterized protein</fullName>
    </submittedName>
</protein>